<dbReference type="GO" id="GO:0032049">
    <property type="term" value="P:cardiolipin biosynthetic process"/>
    <property type="evidence" value="ECO:0007669"/>
    <property type="project" value="UniProtKB-UniRule"/>
</dbReference>
<evidence type="ECO:0000256" key="10">
    <source>
        <dbReference type="ARBA" id="ARBA00023209"/>
    </source>
</evidence>
<dbReference type="GO" id="GO:0005886">
    <property type="term" value="C:plasma membrane"/>
    <property type="evidence" value="ECO:0007669"/>
    <property type="project" value="UniProtKB-SubCell"/>
</dbReference>
<proteinExistence type="predicted"/>
<dbReference type="CDD" id="cd09110">
    <property type="entry name" value="PLDc_CLS_1"/>
    <property type="match status" value="1"/>
</dbReference>
<evidence type="ECO:0000259" key="14">
    <source>
        <dbReference type="PROSITE" id="PS50035"/>
    </source>
</evidence>
<evidence type="ECO:0000256" key="7">
    <source>
        <dbReference type="ARBA" id="ARBA00022989"/>
    </source>
</evidence>
<dbReference type="InterPro" id="IPR025202">
    <property type="entry name" value="PLD-like_dom"/>
</dbReference>
<dbReference type="EC" id="2.7.8.-" evidence="12"/>
<organism evidence="15 16">
    <name type="scientific">Candidatus Cryptobacteroides gallistercoris</name>
    <dbReference type="NCBI Taxonomy" id="2840765"/>
    <lineage>
        <taxon>Bacteria</taxon>
        <taxon>Pseudomonadati</taxon>
        <taxon>Bacteroidota</taxon>
        <taxon>Bacteroidia</taxon>
        <taxon>Bacteroidales</taxon>
        <taxon>Candidatus Cryptobacteroides</taxon>
    </lineage>
</organism>
<evidence type="ECO:0000256" key="9">
    <source>
        <dbReference type="ARBA" id="ARBA00023136"/>
    </source>
</evidence>
<feature type="domain" description="PLD phosphodiesterase" evidence="14">
    <location>
        <begin position="220"/>
        <end position="247"/>
    </location>
</feature>
<dbReference type="Gene3D" id="3.30.870.10">
    <property type="entry name" value="Endonuclease Chain A"/>
    <property type="match status" value="2"/>
</dbReference>
<evidence type="ECO:0000313" key="16">
    <source>
        <dbReference type="Proteomes" id="UP000771749"/>
    </source>
</evidence>
<evidence type="ECO:0000256" key="13">
    <source>
        <dbReference type="SAM" id="Phobius"/>
    </source>
</evidence>
<comment type="caution">
    <text evidence="15">The sequence shown here is derived from an EMBL/GenBank/DDBJ whole genome shotgun (WGS) entry which is preliminary data.</text>
</comment>
<keyword evidence="6" id="KW-0677">Repeat</keyword>
<dbReference type="SMART" id="SM00155">
    <property type="entry name" value="PLDc"/>
    <property type="match status" value="2"/>
</dbReference>
<evidence type="ECO:0000313" key="15">
    <source>
        <dbReference type="EMBL" id="MBO8453708.1"/>
    </source>
</evidence>
<reference evidence="15" key="2">
    <citation type="journal article" date="2021" name="PeerJ">
        <title>Extensive microbial diversity within the chicken gut microbiome revealed by metagenomics and culture.</title>
        <authorList>
            <person name="Gilroy R."/>
            <person name="Ravi A."/>
            <person name="Getino M."/>
            <person name="Pursley I."/>
            <person name="Horton D.L."/>
            <person name="Alikhan N.F."/>
            <person name="Baker D."/>
            <person name="Gharbi K."/>
            <person name="Hall N."/>
            <person name="Watson M."/>
            <person name="Adriaenssens E.M."/>
            <person name="Foster-Nyarko E."/>
            <person name="Jarju S."/>
            <person name="Secka A."/>
            <person name="Antonio M."/>
            <person name="Oren A."/>
            <person name="Chaudhuri R.R."/>
            <person name="La Ragione R."/>
            <person name="Hildebrand F."/>
            <person name="Pallen M.J."/>
        </authorList>
    </citation>
    <scope>NUCLEOTIDE SEQUENCE</scope>
    <source>
        <strain evidence="15">F1-3629</strain>
    </source>
</reference>
<protein>
    <recommendedName>
        <fullName evidence="12">Cardiolipin synthase</fullName>
        <ecNumber evidence="12">2.7.8.-</ecNumber>
    </recommendedName>
</protein>
<dbReference type="InterPro" id="IPR022924">
    <property type="entry name" value="Cardiolipin_synthase"/>
</dbReference>
<keyword evidence="11" id="KW-1208">Phospholipid metabolism</keyword>
<gene>
    <name evidence="15" type="primary">cls</name>
    <name evidence="15" type="ORF">IAC07_03160</name>
</gene>
<evidence type="ECO:0000256" key="1">
    <source>
        <dbReference type="ARBA" id="ARBA00004651"/>
    </source>
</evidence>
<feature type="transmembrane region" description="Helical" evidence="13">
    <location>
        <begin position="6"/>
        <end position="25"/>
    </location>
</feature>
<name>A0A940DMR4_9BACT</name>
<dbReference type="GO" id="GO:0008808">
    <property type="term" value="F:cardiolipin synthase activity"/>
    <property type="evidence" value="ECO:0007669"/>
    <property type="project" value="UniProtKB-UniRule"/>
</dbReference>
<dbReference type="SUPFAM" id="SSF56024">
    <property type="entry name" value="Phospholipase D/nuclease"/>
    <property type="match status" value="2"/>
</dbReference>
<keyword evidence="10" id="KW-0594">Phospholipid biosynthesis</keyword>
<dbReference type="Proteomes" id="UP000771749">
    <property type="component" value="Unassembled WGS sequence"/>
</dbReference>
<evidence type="ECO:0000256" key="12">
    <source>
        <dbReference type="NCBIfam" id="TIGR04265"/>
    </source>
</evidence>
<keyword evidence="8" id="KW-0443">Lipid metabolism</keyword>
<evidence type="ECO:0000256" key="6">
    <source>
        <dbReference type="ARBA" id="ARBA00022737"/>
    </source>
</evidence>
<dbReference type="Pfam" id="PF13091">
    <property type="entry name" value="PLDc_2"/>
    <property type="match status" value="2"/>
</dbReference>
<dbReference type="PROSITE" id="PS50035">
    <property type="entry name" value="PLD"/>
    <property type="match status" value="2"/>
</dbReference>
<evidence type="ECO:0000256" key="8">
    <source>
        <dbReference type="ARBA" id="ARBA00023098"/>
    </source>
</evidence>
<evidence type="ECO:0000256" key="2">
    <source>
        <dbReference type="ARBA" id="ARBA00022475"/>
    </source>
</evidence>
<dbReference type="EMBL" id="JADIMJ010000047">
    <property type="protein sequence ID" value="MBO8453708.1"/>
    <property type="molecule type" value="Genomic_DNA"/>
</dbReference>
<evidence type="ECO:0000256" key="11">
    <source>
        <dbReference type="ARBA" id="ARBA00023264"/>
    </source>
</evidence>
<keyword evidence="7 13" id="KW-1133">Transmembrane helix</keyword>
<feature type="domain" description="PLD phosphodiesterase" evidence="14">
    <location>
        <begin position="393"/>
        <end position="420"/>
    </location>
</feature>
<evidence type="ECO:0000256" key="3">
    <source>
        <dbReference type="ARBA" id="ARBA00022516"/>
    </source>
</evidence>
<dbReference type="PANTHER" id="PTHR21248">
    <property type="entry name" value="CARDIOLIPIN SYNTHASE"/>
    <property type="match status" value="1"/>
</dbReference>
<accession>A0A940DMR4</accession>
<dbReference type="PANTHER" id="PTHR21248:SF22">
    <property type="entry name" value="PHOSPHOLIPASE D"/>
    <property type="match status" value="1"/>
</dbReference>
<dbReference type="AlphaFoldDB" id="A0A940DMR4"/>
<keyword evidence="2" id="KW-1003">Cell membrane</keyword>
<keyword evidence="9 13" id="KW-0472">Membrane</keyword>
<sequence>MSPVLNHILSFLFVLIIIGVLLIIITDERDAGKKISWILVIVFIPVVGIILYIMVGFDIRRAREFNTRRRDFLQFFHGRADTGTKRILFGDSAALKVKERYHDLIRLLLKSNGTSVTDNNNIEIITSGKRKFEALTQDILNARHHIHVEYFLFKKDKGSQIIKKLLMQKAREGVKVRFIYENIANINIRPKYFKEMRKAGVEVVSFTDPKFSIFRLSALLNYRNHRKIVVIDGTIGYTGGMNISDDYFIRWRDTHMRITGNAVASLQYSFINTFLDSGGKIEDNLAPYFPEQEKRPGNDILMQIVPDQPDDKWPILQMGTVWTVGHAKDYIYIQTPYFVPPEPLLMALKSAALRGTDVRLMLPQKPDSIYMGPANRAYYRECLEAGIRIYEWTGTFIHSKTIVSDDYLSVIGSANMDFRSLEINYEVNSFIYSKDIALANKAIFFRDMEKCREVTLRRWNRRPWYSKIGQHIMQIFAPLL</sequence>
<keyword evidence="3" id="KW-0444">Lipid biosynthesis</keyword>
<dbReference type="Pfam" id="PF13396">
    <property type="entry name" value="PLDc_N"/>
    <property type="match status" value="1"/>
</dbReference>
<dbReference type="CDD" id="cd09112">
    <property type="entry name" value="PLDc_CLS_2"/>
    <property type="match status" value="1"/>
</dbReference>
<dbReference type="NCBIfam" id="TIGR04265">
    <property type="entry name" value="bac_cardiolipin"/>
    <property type="match status" value="1"/>
</dbReference>
<evidence type="ECO:0000256" key="4">
    <source>
        <dbReference type="ARBA" id="ARBA00022679"/>
    </source>
</evidence>
<dbReference type="InterPro" id="IPR027379">
    <property type="entry name" value="CLS_N"/>
</dbReference>
<keyword evidence="4" id="KW-0808">Transferase</keyword>
<reference evidence="15" key="1">
    <citation type="submission" date="2020-10" db="EMBL/GenBank/DDBJ databases">
        <authorList>
            <person name="Gilroy R."/>
        </authorList>
    </citation>
    <scope>NUCLEOTIDE SEQUENCE</scope>
    <source>
        <strain evidence="15">F1-3629</strain>
    </source>
</reference>
<comment type="subcellular location">
    <subcellularLocation>
        <location evidence="1">Cell membrane</location>
        <topology evidence="1">Multi-pass membrane protein</topology>
    </subcellularLocation>
</comment>
<feature type="transmembrane region" description="Helical" evidence="13">
    <location>
        <begin position="37"/>
        <end position="57"/>
    </location>
</feature>
<dbReference type="InterPro" id="IPR001736">
    <property type="entry name" value="PLipase_D/transphosphatidylase"/>
</dbReference>
<keyword evidence="5 13" id="KW-0812">Transmembrane</keyword>
<evidence type="ECO:0000256" key="5">
    <source>
        <dbReference type="ARBA" id="ARBA00022692"/>
    </source>
</evidence>